<evidence type="ECO:0000259" key="1">
    <source>
        <dbReference type="PROSITE" id="PS50181"/>
    </source>
</evidence>
<dbReference type="EMBL" id="JAADJG010000144">
    <property type="protein sequence ID" value="KAF4453707.1"/>
    <property type="molecule type" value="Genomic_DNA"/>
</dbReference>
<dbReference type="Proteomes" id="UP000605986">
    <property type="component" value="Unassembled WGS sequence"/>
</dbReference>
<evidence type="ECO:0000313" key="3">
    <source>
        <dbReference type="Proteomes" id="UP000605986"/>
    </source>
</evidence>
<organism evidence="2 3">
    <name type="scientific">Fusarium austroafricanum</name>
    <dbReference type="NCBI Taxonomy" id="2364996"/>
    <lineage>
        <taxon>Eukaryota</taxon>
        <taxon>Fungi</taxon>
        <taxon>Dikarya</taxon>
        <taxon>Ascomycota</taxon>
        <taxon>Pezizomycotina</taxon>
        <taxon>Sordariomycetes</taxon>
        <taxon>Hypocreomycetidae</taxon>
        <taxon>Hypocreales</taxon>
        <taxon>Nectriaceae</taxon>
        <taxon>Fusarium</taxon>
        <taxon>Fusarium concolor species complex</taxon>
    </lineage>
</organism>
<comment type="caution">
    <text evidence="2">The sequence shown here is derived from an EMBL/GenBank/DDBJ whole genome shotgun (WGS) entry which is preliminary data.</text>
</comment>
<dbReference type="OrthoDB" id="5078891at2759"/>
<accession>A0A8H4PAF6</accession>
<proteinExistence type="predicted"/>
<feature type="domain" description="F-box" evidence="1">
    <location>
        <begin position="6"/>
        <end position="51"/>
    </location>
</feature>
<gene>
    <name evidence="2" type="ORF">F53441_3716</name>
</gene>
<reference evidence="2" key="1">
    <citation type="submission" date="2020-01" db="EMBL/GenBank/DDBJ databases">
        <title>Identification and distribution of gene clusters putatively required for synthesis of sphingolipid metabolism inhibitors in phylogenetically diverse species of the filamentous fungus Fusarium.</title>
        <authorList>
            <person name="Kim H.-S."/>
            <person name="Busman M."/>
            <person name="Brown D.W."/>
            <person name="Divon H."/>
            <person name="Uhlig S."/>
            <person name="Proctor R.H."/>
        </authorList>
    </citation>
    <scope>NUCLEOTIDE SEQUENCE</scope>
    <source>
        <strain evidence="2">NRRL 53441</strain>
    </source>
</reference>
<protein>
    <recommendedName>
        <fullName evidence="1">F-box domain-containing protein</fullName>
    </recommendedName>
</protein>
<evidence type="ECO:0000313" key="2">
    <source>
        <dbReference type="EMBL" id="KAF4453707.1"/>
    </source>
</evidence>
<dbReference type="InterPro" id="IPR001810">
    <property type="entry name" value="F-box_dom"/>
</dbReference>
<sequence length="359" mass="40953">MAHSTTPTLVTMPTEILCIIGSNLRDDELVGISHVSQRLRHIFIAQRYKSLKFSGTVIKVARTYTRYLTIAINGDRCPELAQHAHAPQVVLTPLSMFLGAIPNLEQVNFNLNFGPDMDHLLFNRCLRKTTTWSSPRSLAFIDKVPLTVFNTVVRHFSPGALEAIQLPSGFNQQHFSTLKTQQAGLKALHVDRTSNKTRDGTFRLLDVNFLNSVEDHFPEMESLILHEDTPEYYEGSPAYISCGWDIHVIPFIGALNAMPRLRRFAFTLEPYHLRRRRRNCPLHGNWACPPRIGYPSHEECYSDVARDILNRVPGLEALCIASHHPTFYRATRENGQIVVQKESRDNDHEQYRFPNVLLG</sequence>
<keyword evidence="3" id="KW-1185">Reference proteome</keyword>
<name>A0A8H4PAF6_9HYPO</name>
<dbReference type="PROSITE" id="PS50181">
    <property type="entry name" value="FBOX"/>
    <property type="match status" value="1"/>
</dbReference>
<dbReference type="AlphaFoldDB" id="A0A8H4PAF6"/>